<keyword evidence="2" id="KW-1133">Transmembrane helix</keyword>
<dbReference type="EMBL" id="JBFTWV010000061">
    <property type="protein sequence ID" value="KAL2793142.1"/>
    <property type="molecule type" value="Genomic_DNA"/>
</dbReference>
<dbReference type="Proteomes" id="UP001610563">
    <property type="component" value="Unassembled WGS sequence"/>
</dbReference>
<organism evidence="3 4">
    <name type="scientific">Aspergillus keveii</name>
    <dbReference type="NCBI Taxonomy" id="714993"/>
    <lineage>
        <taxon>Eukaryota</taxon>
        <taxon>Fungi</taxon>
        <taxon>Dikarya</taxon>
        <taxon>Ascomycota</taxon>
        <taxon>Pezizomycotina</taxon>
        <taxon>Eurotiomycetes</taxon>
        <taxon>Eurotiomycetidae</taxon>
        <taxon>Eurotiales</taxon>
        <taxon>Aspergillaceae</taxon>
        <taxon>Aspergillus</taxon>
        <taxon>Aspergillus subgen. Nidulantes</taxon>
    </lineage>
</organism>
<reference evidence="3 4" key="1">
    <citation type="submission" date="2024-07" db="EMBL/GenBank/DDBJ databases">
        <title>Section-level genome sequencing and comparative genomics of Aspergillus sections Usti and Cavernicolus.</title>
        <authorList>
            <consortium name="Lawrence Berkeley National Laboratory"/>
            <person name="Nybo J.L."/>
            <person name="Vesth T.C."/>
            <person name="Theobald S."/>
            <person name="Frisvad J.C."/>
            <person name="Larsen T.O."/>
            <person name="Kjaerboelling I."/>
            <person name="Rothschild-Mancinelli K."/>
            <person name="Lyhne E.K."/>
            <person name="Kogle M.E."/>
            <person name="Barry K."/>
            <person name="Clum A."/>
            <person name="Na H."/>
            <person name="Ledsgaard L."/>
            <person name="Lin J."/>
            <person name="Lipzen A."/>
            <person name="Kuo A."/>
            <person name="Riley R."/>
            <person name="Mondo S."/>
            <person name="Labutti K."/>
            <person name="Haridas S."/>
            <person name="Pangalinan J."/>
            <person name="Salamov A.A."/>
            <person name="Simmons B.A."/>
            <person name="Magnuson J.K."/>
            <person name="Chen J."/>
            <person name="Drula E."/>
            <person name="Henrissat B."/>
            <person name="Wiebenga A."/>
            <person name="Lubbers R.J."/>
            <person name="Gomes A.C."/>
            <person name="Makela M.R."/>
            <person name="Stajich J."/>
            <person name="Grigoriev I.V."/>
            <person name="Mortensen U.H."/>
            <person name="De Vries R.P."/>
            <person name="Baker S.E."/>
            <person name="Andersen M.R."/>
        </authorList>
    </citation>
    <scope>NUCLEOTIDE SEQUENCE [LARGE SCALE GENOMIC DNA]</scope>
    <source>
        <strain evidence="3 4">CBS 209.92</strain>
    </source>
</reference>
<feature type="transmembrane region" description="Helical" evidence="2">
    <location>
        <begin position="58"/>
        <end position="76"/>
    </location>
</feature>
<protein>
    <submittedName>
        <fullName evidence="3">Uncharacterized protein</fullName>
    </submittedName>
</protein>
<comment type="caution">
    <text evidence="3">The sequence shown here is derived from an EMBL/GenBank/DDBJ whole genome shotgun (WGS) entry which is preliminary data.</text>
</comment>
<feature type="transmembrane region" description="Helical" evidence="2">
    <location>
        <begin position="631"/>
        <end position="654"/>
    </location>
</feature>
<feature type="transmembrane region" description="Helical" evidence="2">
    <location>
        <begin position="188"/>
        <end position="209"/>
    </location>
</feature>
<evidence type="ECO:0000313" key="4">
    <source>
        <dbReference type="Proteomes" id="UP001610563"/>
    </source>
</evidence>
<evidence type="ECO:0000313" key="3">
    <source>
        <dbReference type="EMBL" id="KAL2793142.1"/>
    </source>
</evidence>
<keyword evidence="4" id="KW-1185">Reference proteome</keyword>
<evidence type="ECO:0000256" key="2">
    <source>
        <dbReference type="SAM" id="Phobius"/>
    </source>
</evidence>
<feature type="region of interest" description="Disordered" evidence="1">
    <location>
        <begin position="1"/>
        <end position="49"/>
    </location>
</feature>
<sequence>MSDSIPLSPLPRISPDAYAFSDTDHDRPPSLLESDAPPDYHPPKDPTSLELHSRSRHALLLALFYAAITLAPWVIICLLNNHPIGGDRYGARTGDNTNYHWRYAEQTQAPFEKSERWYYAARVIQSIASVVTLPLSSAICASAAVVFMQRQERLTIPQLMTLADRGWLDWATYGRIVTFQWSRYGSSFLLFAIVANLLGLVISPLQSIFLSSEVVKTPTAIQGAGYLIDLPTQFAEPDSSRDDSNIITIKTRVALETAGSGDRDSHLWTTDGNASACAPYICTGQGTTSGDVSDTFMAELPSGFHTGLLRQFLPRVNSTARYEVIEEADFPDNCDQIPGAFFVEYTNTTRYYNTDTLQTWGLRACMPADVTQSPWAPTRDRHSFSEELYLDVRLEDYGQGLGSPPRRDFFRVTLDTTTGYFELPNYMNNGIPGPLLDKDPTDLCDDQCESQGSIRHLNDNYKARRDVDITSVADRLQEVHNKGPLLVIAMALFGDGSFIETRARQPEAYAGTILPDYSSDDWPYPDGMSACRYLAPLSNLLPDITRVGNCISNSRGGENGSDIRHLIAEWLLYFQADPPALAGMFTTAAYLSHRAWMDQGPVEPSSYRDRFTVSFDMGVDREKPVISQTGMVVISALLGVHILSLLVLGVYAAWTPRWTKRLDSFAIMRIGASIAKHVPLWMVYRTRLVKELDEVPGWIGDQMPESEDVGVLGLGGPSRLRKGRKYLSYHNKPKN</sequence>
<name>A0ABR4G2A4_9EURO</name>
<keyword evidence="2" id="KW-0472">Membrane</keyword>
<feature type="compositionally biased region" description="Low complexity" evidence="1">
    <location>
        <begin position="1"/>
        <end position="16"/>
    </location>
</feature>
<keyword evidence="2" id="KW-0812">Transmembrane</keyword>
<gene>
    <name evidence="3" type="ORF">BJX66DRAFT_306467</name>
</gene>
<accession>A0ABR4G2A4</accession>
<proteinExistence type="predicted"/>
<evidence type="ECO:0000256" key="1">
    <source>
        <dbReference type="SAM" id="MobiDB-lite"/>
    </source>
</evidence>